<dbReference type="InterPro" id="IPR012337">
    <property type="entry name" value="RNaseH-like_sf"/>
</dbReference>
<dbReference type="SUPFAM" id="SSF53098">
    <property type="entry name" value="Ribonuclease H-like"/>
    <property type="match status" value="1"/>
</dbReference>
<accession>A0A0C9RBU6</accession>
<dbReference type="EMBL" id="GBYB01004361">
    <property type="protein sequence ID" value="JAG74128.1"/>
    <property type="molecule type" value="Transcribed_RNA"/>
</dbReference>
<reference evidence="1" key="1">
    <citation type="submission" date="2015-01" db="EMBL/GenBank/DDBJ databases">
        <title>Transcriptome Assembly of Fopius arisanus.</title>
        <authorList>
            <person name="Geib S."/>
        </authorList>
    </citation>
    <scope>NUCLEOTIDE SEQUENCE</scope>
</reference>
<protein>
    <submittedName>
        <fullName evidence="1">SecA_8 protein</fullName>
    </submittedName>
</protein>
<organism evidence="1">
    <name type="scientific">Fopius arisanus</name>
    <dbReference type="NCBI Taxonomy" id="64838"/>
    <lineage>
        <taxon>Eukaryota</taxon>
        <taxon>Metazoa</taxon>
        <taxon>Ecdysozoa</taxon>
        <taxon>Arthropoda</taxon>
        <taxon>Hexapoda</taxon>
        <taxon>Insecta</taxon>
        <taxon>Pterygota</taxon>
        <taxon>Neoptera</taxon>
        <taxon>Endopterygota</taxon>
        <taxon>Hymenoptera</taxon>
        <taxon>Apocrita</taxon>
        <taxon>Ichneumonoidea</taxon>
        <taxon>Braconidae</taxon>
        <taxon>Opiinae</taxon>
        <taxon>Fopius</taxon>
    </lineage>
</organism>
<proteinExistence type="predicted"/>
<dbReference type="PANTHER" id="PTHR47501">
    <property type="entry name" value="TRANSPOSASE-RELATED"/>
    <property type="match status" value="1"/>
</dbReference>
<evidence type="ECO:0000313" key="1">
    <source>
        <dbReference type="EMBL" id="JAG74128.1"/>
    </source>
</evidence>
<gene>
    <name evidence="1" type="primary">secA_8</name>
    <name evidence="1" type="ORF">g.6692</name>
</gene>
<dbReference type="AlphaFoldDB" id="A0A0C9RBU6"/>
<dbReference type="PANTHER" id="PTHR47501:SF5">
    <property type="entry name" value="HAT C-TERMINAL DIMERISATION DOMAIN-CONTAINING PROTEIN"/>
    <property type="match status" value="1"/>
</dbReference>
<name>A0A0C9RBU6_9HYME</name>
<sequence>MYTDILEKCVKLWNLTRSPKQYEVIVELLGKALKRPVVTRWNSFYDAYEQIVQLKDKVLYMVDKLNIKNSLVTSDFIFLKEYVKCTAPIAKALDRLQGDVTIGYGWLLPTLISTKNDLIDLEKEDLIYCKPVIKVLLSSLDKRFSNYFTVVDQGKVAAVATATHPKFKLKWLHCLDETAQANVMVAIKEAIAASTKSSTTNIFPMEIDNDDFNFGSREAAMMTAQQNLETGAGETEFRRYCQDPKSSLAILLAYPTVKNIFIKSNTLLPSSASVERMFSFATMFDVAKFNRLTSANFEKRVLCKANSVWNAPKGRIGKNHK</sequence>